<dbReference type="InterPro" id="IPR007493">
    <property type="entry name" value="DUF538"/>
</dbReference>
<accession>A0A087GB11</accession>
<dbReference type="Proteomes" id="UP000029120">
    <property type="component" value="Chromosome 8"/>
</dbReference>
<protein>
    <submittedName>
        <fullName evidence="2">Uncharacterized protein</fullName>
    </submittedName>
</protein>
<dbReference type="eggNOG" id="ENOG502S01V">
    <property type="taxonomic scope" value="Eukaryota"/>
</dbReference>
<name>A0A087GB11_ARAAL</name>
<keyword evidence="3" id="KW-1185">Reference proteome</keyword>
<dbReference type="Gene3D" id="2.30.240.10">
    <property type="entry name" value="At5g01610-like"/>
    <property type="match status" value="1"/>
</dbReference>
<proteinExistence type="predicted"/>
<dbReference type="PANTHER" id="PTHR31676:SF151">
    <property type="entry name" value="DUF538 FAMILY PROTEIN"/>
    <property type="match status" value="1"/>
</dbReference>
<dbReference type="OMA" id="CKPEGGL"/>
<reference evidence="3" key="1">
    <citation type="journal article" date="2015" name="Nat. Plants">
        <title>Genome expansion of Arabis alpina linked with retrotransposition and reduced symmetric DNA methylation.</title>
        <authorList>
            <person name="Willing E.M."/>
            <person name="Rawat V."/>
            <person name="Mandakova T."/>
            <person name="Maumus F."/>
            <person name="James G.V."/>
            <person name="Nordstroem K.J."/>
            <person name="Becker C."/>
            <person name="Warthmann N."/>
            <person name="Chica C."/>
            <person name="Szarzynska B."/>
            <person name="Zytnicki M."/>
            <person name="Albani M.C."/>
            <person name="Kiefer C."/>
            <person name="Bergonzi S."/>
            <person name="Castaings L."/>
            <person name="Mateos J.L."/>
            <person name="Berns M.C."/>
            <person name="Bujdoso N."/>
            <person name="Piofczyk T."/>
            <person name="de Lorenzo L."/>
            <person name="Barrero-Sicilia C."/>
            <person name="Mateos I."/>
            <person name="Piednoel M."/>
            <person name="Hagmann J."/>
            <person name="Chen-Min-Tao R."/>
            <person name="Iglesias-Fernandez R."/>
            <person name="Schuster S.C."/>
            <person name="Alonso-Blanco C."/>
            <person name="Roudier F."/>
            <person name="Carbonero P."/>
            <person name="Paz-Ares J."/>
            <person name="Davis S.J."/>
            <person name="Pecinka A."/>
            <person name="Quesneville H."/>
            <person name="Colot V."/>
            <person name="Lysak M.A."/>
            <person name="Weigel D."/>
            <person name="Coupland G."/>
            <person name="Schneeberger K."/>
        </authorList>
    </citation>
    <scope>NUCLEOTIDE SEQUENCE [LARGE SCALE GENOMIC DNA]</scope>
    <source>
        <strain evidence="3">cv. Pajares</strain>
    </source>
</reference>
<dbReference type="Pfam" id="PF04398">
    <property type="entry name" value="DUF538"/>
    <property type="match status" value="1"/>
</dbReference>
<evidence type="ECO:0000313" key="3">
    <source>
        <dbReference type="Proteomes" id="UP000029120"/>
    </source>
</evidence>
<sequence>MMNKLTSRMILVSFTLFLSFSLSSPSFPTIHELLRSKGLPAGLLPQEVDSYKLHQDGRLEVFLEAPCFTEYETNVYFDSIVRANLSYGSLVGVEGFKQQELFLWLSVIDIVVENPNSGVIIFDIGVATKQLSLSLFEDPPKCRPQQDQGVLKKMMRRVRGFEAL</sequence>
<feature type="chain" id="PRO_5001821866" evidence="1">
    <location>
        <begin position="26"/>
        <end position="164"/>
    </location>
</feature>
<evidence type="ECO:0000313" key="2">
    <source>
        <dbReference type="EMBL" id="KFK27063.1"/>
    </source>
</evidence>
<evidence type="ECO:0000256" key="1">
    <source>
        <dbReference type="SAM" id="SignalP"/>
    </source>
</evidence>
<gene>
    <name evidence="2" type="ordered locus">AALP_Aa8g329700</name>
</gene>
<dbReference type="InterPro" id="IPR036758">
    <property type="entry name" value="At5g01610-like"/>
</dbReference>
<dbReference type="PANTHER" id="PTHR31676">
    <property type="entry name" value="T31J12.3 PROTEIN-RELATED"/>
    <property type="match status" value="1"/>
</dbReference>
<organism evidence="2 3">
    <name type="scientific">Arabis alpina</name>
    <name type="common">Alpine rock-cress</name>
    <dbReference type="NCBI Taxonomy" id="50452"/>
    <lineage>
        <taxon>Eukaryota</taxon>
        <taxon>Viridiplantae</taxon>
        <taxon>Streptophyta</taxon>
        <taxon>Embryophyta</taxon>
        <taxon>Tracheophyta</taxon>
        <taxon>Spermatophyta</taxon>
        <taxon>Magnoliopsida</taxon>
        <taxon>eudicotyledons</taxon>
        <taxon>Gunneridae</taxon>
        <taxon>Pentapetalae</taxon>
        <taxon>rosids</taxon>
        <taxon>malvids</taxon>
        <taxon>Brassicales</taxon>
        <taxon>Brassicaceae</taxon>
        <taxon>Arabideae</taxon>
        <taxon>Arabis</taxon>
    </lineage>
</organism>
<keyword evidence="1" id="KW-0732">Signal</keyword>
<dbReference type="AlphaFoldDB" id="A0A087GB11"/>
<dbReference type="Gramene" id="KFK27063">
    <property type="protein sequence ID" value="KFK27063"/>
    <property type="gene ID" value="AALP_AA8G329700"/>
</dbReference>
<dbReference type="OrthoDB" id="766568at2759"/>
<feature type="signal peptide" evidence="1">
    <location>
        <begin position="1"/>
        <end position="25"/>
    </location>
</feature>
<dbReference type="EMBL" id="CM002876">
    <property type="protein sequence ID" value="KFK27063.1"/>
    <property type="molecule type" value="Genomic_DNA"/>
</dbReference>
<dbReference type="SUPFAM" id="SSF141562">
    <property type="entry name" value="At5g01610-like"/>
    <property type="match status" value="1"/>
</dbReference>